<evidence type="ECO:0000313" key="1">
    <source>
        <dbReference type="EMBL" id="WUP47278.1"/>
    </source>
</evidence>
<dbReference type="Proteomes" id="UP001432190">
    <property type="component" value="Chromosome"/>
</dbReference>
<reference evidence="1" key="1">
    <citation type="submission" date="2022-10" db="EMBL/GenBank/DDBJ databases">
        <title>The complete genomes of actinobacterial strains from the NBC collection.</title>
        <authorList>
            <person name="Joergensen T.S."/>
            <person name="Alvarez Arevalo M."/>
            <person name="Sterndorff E.B."/>
            <person name="Faurdal D."/>
            <person name="Vuksanovic O."/>
            <person name="Mourched A.-S."/>
            <person name="Charusanti P."/>
            <person name="Shaw S."/>
            <person name="Blin K."/>
            <person name="Weber T."/>
        </authorList>
    </citation>
    <scope>NUCLEOTIDE SEQUENCE</scope>
    <source>
        <strain evidence="1">NBC_00256</strain>
    </source>
</reference>
<dbReference type="EMBL" id="CP108084">
    <property type="protein sequence ID" value="WUP47278.1"/>
    <property type="molecule type" value="Genomic_DNA"/>
</dbReference>
<evidence type="ECO:0000313" key="2">
    <source>
        <dbReference type="Proteomes" id="UP001432190"/>
    </source>
</evidence>
<evidence type="ECO:0008006" key="3">
    <source>
        <dbReference type="Google" id="ProtNLM"/>
    </source>
</evidence>
<protein>
    <recommendedName>
        <fullName evidence="3">DUF3168 domain-containing protein</fullName>
    </recommendedName>
</protein>
<accession>A0ABZ1RZR0</accession>
<dbReference type="RefSeq" id="WP_328850260.1">
    <property type="nucleotide sequence ID" value="NZ_CP108084.1"/>
</dbReference>
<sequence>MSLTGDRANIAAALSLVDGVTGYPKRPSVVSPGDGWPFVASLDRGPASVFEVTWTVTVVLPNDEQDAADWLDSHAEELAQALEYSHLSVGFVDRIEPVQVATSAGAMPAIEITMRGE</sequence>
<proteinExistence type="predicted"/>
<gene>
    <name evidence="1" type="ORF">OG994_16640</name>
</gene>
<organism evidence="1 2">
    <name type="scientific">Micromonospora globbae</name>
    <dbReference type="NCBI Taxonomy" id="1894969"/>
    <lineage>
        <taxon>Bacteria</taxon>
        <taxon>Bacillati</taxon>
        <taxon>Actinomycetota</taxon>
        <taxon>Actinomycetes</taxon>
        <taxon>Micromonosporales</taxon>
        <taxon>Micromonosporaceae</taxon>
        <taxon>Micromonospora</taxon>
    </lineage>
</organism>
<name>A0ABZ1RZR0_9ACTN</name>
<keyword evidence="2" id="KW-1185">Reference proteome</keyword>